<organism evidence="5 6">
    <name type="scientific">Aestuariirhabdus litorea</name>
    <dbReference type="NCBI Taxonomy" id="2528527"/>
    <lineage>
        <taxon>Bacteria</taxon>
        <taxon>Pseudomonadati</taxon>
        <taxon>Pseudomonadota</taxon>
        <taxon>Gammaproteobacteria</taxon>
        <taxon>Oceanospirillales</taxon>
        <taxon>Aestuariirhabdaceae</taxon>
        <taxon>Aestuariirhabdus</taxon>
    </lineage>
</organism>
<name>A0A3P3VT41_9GAMM</name>
<comment type="catalytic activity">
    <reaction evidence="4">
        <text>holo-[ACP] + malonyl-CoA = malonyl-[ACP] + CoA</text>
        <dbReference type="Rhea" id="RHEA:41792"/>
        <dbReference type="Rhea" id="RHEA-COMP:9623"/>
        <dbReference type="Rhea" id="RHEA-COMP:9685"/>
        <dbReference type="ChEBI" id="CHEBI:57287"/>
        <dbReference type="ChEBI" id="CHEBI:57384"/>
        <dbReference type="ChEBI" id="CHEBI:64479"/>
        <dbReference type="ChEBI" id="CHEBI:78449"/>
        <dbReference type="EC" id="2.3.1.39"/>
    </reaction>
</comment>
<reference evidence="5 6" key="2">
    <citation type="submission" date="2018-12" db="EMBL/GenBank/DDBJ databases">
        <title>Simiduia agarivorans gen. nov., sp. nov., a marine, agarolytic bacterium isolated from shallow coastal water from Keelung, Taiwan.</title>
        <authorList>
            <person name="Shieh W.Y."/>
        </authorList>
    </citation>
    <scope>NUCLEOTIDE SEQUENCE [LARGE SCALE GENOMIC DNA]</scope>
    <source>
        <strain evidence="5 6">GTF-13</strain>
    </source>
</reference>
<evidence type="ECO:0000256" key="2">
    <source>
        <dbReference type="ARBA" id="ARBA00022679"/>
    </source>
</evidence>
<dbReference type="GO" id="GO:0006633">
    <property type="term" value="P:fatty acid biosynthetic process"/>
    <property type="evidence" value="ECO:0007669"/>
    <property type="project" value="TreeGrafter"/>
</dbReference>
<keyword evidence="2 5" id="KW-0808">Transferase</keyword>
<gene>
    <name evidence="5" type="ORF">D0544_02090</name>
</gene>
<accession>A0A3P3VT41</accession>
<sequence length="345" mass="37648">MKERVVVVCPGRGTYNKEELGYLKRLHGDQGALIEGIDRYRAGVGQSSIAGLDAMARYSLKLHSSGENASALIYACAYADFLAIDRERYEVVAVTGNSMGWYIALACAGALAPDNAIRLINTMGSMMTDGLIGGQLLYPLVDEQWQADGALKDTLERAVAEVQAEPGCELYTSIELGGYRVLGGNESALKRLEQRLPVVQDRFPMRLYNHAAFHTPLLEAVSERARLQLPASLFEAPALPLVDGRGALWQPYSTDPVALHDYTLGHQVVAPYDFSRAIEVAVKEFAPDRLLITGPGTTLGGSVAQVLAKLGWEGITRKADFVARQQTDPYLLAMGHEEQRKRVLA</sequence>
<dbReference type="InterPro" id="IPR050858">
    <property type="entry name" value="Mal-CoA-ACP_Trans/PKS_FabD"/>
</dbReference>
<dbReference type="Gene3D" id="3.30.70.250">
    <property type="entry name" value="Malonyl-CoA ACP transacylase, ACP-binding"/>
    <property type="match status" value="1"/>
</dbReference>
<dbReference type="SUPFAM" id="SSF52151">
    <property type="entry name" value="FabD/lysophospholipase-like"/>
    <property type="match status" value="1"/>
</dbReference>
<dbReference type="RefSeq" id="WP_125014361.1">
    <property type="nucleotide sequence ID" value="NZ_QWEZ01000001.1"/>
</dbReference>
<evidence type="ECO:0000256" key="3">
    <source>
        <dbReference type="ARBA" id="ARBA00023315"/>
    </source>
</evidence>
<dbReference type="EC" id="2.3.1.39" evidence="1"/>
<evidence type="ECO:0000313" key="6">
    <source>
        <dbReference type="Proteomes" id="UP000280792"/>
    </source>
</evidence>
<evidence type="ECO:0000256" key="4">
    <source>
        <dbReference type="ARBA" id="ARBA00048462"/>
    </source>
</evidence>
<dbReference type="InterPro" id="IPR016035">
    <property type="entry name" value="Acyl_Trfase/lysoPLipase"/>
</dbReference>
<evidence type="ECO:0000313" key="5">
    <source>
        <dbReference type="EMBL" id="RRJ83933.1"/>
    </source>
</evidence>
<protein>
    <recommendedName>
        <fullName evidence="1">[acyl-carrier-protein] S-malonyltransferase</fullName>
        <ecNumber evidence="1">2.3.1.39</ecNumber>
    </recommendedName>
</protein>
<dbReference type="Gene3D" id="3.40.366.10">
    <property type="entry name" value="Malonyl-Coenzyme A Acyl Carrier Protein, domain 2"/>
    <property type="match status" value="1"/>
</dbReference>
<keyword evidence="3" id="KW-0012">Acyltransferase</keyword>
<dbReference type="PANTHER" id="PTHR42681:SF1">
    <property type="entry name" value="MALONYL-COA-ACYL CARRIER PROTEIN TRANSACYLASE, MITOCHONDRIAL"/>
    <property type="match status" value="1"/>
</dbReference>
<dbReference type="Proteomes" id="UP000280792">
    <property type="component" value="Unassembled WGS sequence"/>
</dbReference>
<dbReference type="GO" id="GO:0004314">
    <property type="term" value="F:[acyl-carrier-protein] S-malonyltransferase activity"/>
    <property type="evidence" value="ECO:0007669"/>
    <property type="project" value="UniProtKB-EC"/>
</dbReference>
<dbReference type="PANTHER" id="PTHR42681">
    <property type="entry name" value="MALONYL-COA-ACYL CARRIER PROTEIN TRANSACYLASE, MITOCHONDRIAL"/>
    <property type="match status" value="1"/>
</dbReference>
<evidence type="ECO:0000256" key="1">
    <source>
        <dbReference type="ARBA" id="ARBA00013258"/>
    </source>
</evidence>
<dbReference type="EMBL" id="QWEZ01000001">
    <property type="protein sequence ID" value="RRJ83933.1"/>
    <property type="molecule type" value="Genomic_DNA"/>
</dbReference>
<dbReference type="AlphaFoldDB" id="A0A3P3VT41"/>
<keyword evidence="6" id="KW-1185">Reference proteome</keyword>
<proteinExistence type="predicted"/>
<comment type="caution">
    <text evidence="5">The sequence shown here is derived from an EMBL/GenBank/DDBJ whole genome shotgun (WGS) entry which is preliminary data.</text>
</comment>
<dbReference type="InterPro" id="IPR001227">
    <property type="entry name" value="Ac_transferase_dom_sf"/>
</dbReference>
<reference evidence="5 6" key="1">
    <citation type="submission" date="2018-08" db="EMBL/GenBank/DDBJ databases">
        <authorList>
            <person name="Khan S.A."/>
        </authorList>
    </citation>
    <scope>NUCLEOTIDE SEQUENCE [LARGE SCALE GENOMIC DNA]</scope>
    <source>
        <strain evidence="5 6">GTF-13</strain>
    </source>
</reference>